<evidence type="ECO:0000259" key="13">
    <source>
        <dbReference type="PROSITE" id="PS50929"/>
    </source>
</evidence>
<dbReference type="Pfam" id="PF00664">
    <property type="entry name" value="ABC_membrane"/>
    <property type="match status" value="1"/>
</dbReference>
<feature type="domain" description="ABC transmembrane type-1" evidence="13">
    <location>
        <begin position="84"/>
        <end position="362"/>
    </location>
</feature>
<dbReference type="PANTHER" id="PTHR24221:SF248">
    <property type="entry name" value="ABC TRANSPORTER TRANSMEMBRANE REGION"/>
    <property type="match status" value="1"/>
</dbReference>
<dbReference type="GO" id="GO:0005886">
    <property type="term" value="C:plasma membrane"/>
    <property type="evidence" value="ECO:0007669"/>
    <property type="project" value="UniProtKB-SubCell"/>
</dbReference>
<evidence type="ECO:0000256" key="5">
    <source>
        <dbReference type="ARBA" id="ARBA00022692"/>
    </source>
</evidence>
<dbReference type="CDD" id="cd18586">
    <property type="entry name" value="ABC_6TM_PrtD_like"/>
    <property type="match status" value="1"/>
</dbReference>
<reference evidence="14 15" key="1">
    <citation type="submission" date="2016-10" db="EMBL/GenBank/DDBJ databases">
        <authorList>
            <person name="de Groot N.N."/>
        </authorList>
    </citation>
    <scope>NUCLEOTIDE SEQUENCE [LARGE SCALE GENOMIC DNA]</scope>
    <source>
        <strain evidence="14 15">R5</strain>
    </source>
</reference>
<dbReference type="Pfam" id="PF00005">
    <property type="entry name" value="ABC_tran"/>
    <property type="match status" value="1"/>
</dbReference>
<dbReference type="GO" id="GO:0140359">
    <property type="term" value="F:ABC-type transporter activity"/>
    <property type="evidence" value="ECO:0007669"/>
    <property type="project" value="InterPro"/>
</dbReference>
<evidence type="ECO:0000256" key="8">
    <source>
        <dbReference type="ARBA" id="ARBA00022989"/>
    </source>
</evidence>
<feature type="domain" description="ABC transporter" evidence="12">
    <location>
        <begin position="393"/>
        <end position="629"/>
    </location>
</feature>
<dbReference type="SMART" id="SM00382">
    <property type="entry name" value="AAA"/>
    <property type="match status" value="1"/>
</dbReference>
<dbReference type="InterPro" id="IPR003439">
    <property type="entry name" value="ABC_transporter-like_ATP-bd"/>
</dbReference>
<keyword evidence="7 14" id="KW-0067">ATP-binding</keyword>
<comment type="subcellular location">
    <subcellularLocation>
        <location evidence="1">Cell membrane</location>
        <topology evidence="1">Multi-pass membrane protein</topology>
    </subcellularLocation>
</comment>
<dbReference type="PROSITE" id="PS50893">
    <property type="entry name" value="ABC_TRANSPORTER_2"/>
    <property type="match status" value="1"/>
</dbReference>
<dbReference type="InterPro" id="IPR027417">
    <property type="entry name" value="P-loop_NTPase"/>
</dbReference>
<keyword evidence="3" id="KW-0813">Transport</keyword>
<dbReference type="InterPro" id="IPR017871">
    <property type="entry name" value="ABC_transporter-like_CS"/>
</dbReference>
<comment type="similarity">
    <text evidence="2">Belongs to the ABC transporter superfamily.</text>
</comment>
<keyword evidence="4" id="KW-1003">Cell membrane</keyword>
<dbReference type="FunFam" id="3.40.50.300:FF:001444">
    <property type="entry name" value="ABC transporter ATP-binding protein"/>
    <property type="match status" value="1"/>
</dbReference>
<dbReference type="InterPro" id="IPR011527">
    <property type="entry name" value="ABC1_TM_dom"/>
</dbReference>
<dbReference type="InterPro" id="IPR010128">
    <property type="entry name" value="ATPase_T1SS_PrtD-like"/>
</dbReference>
<dbReference type="InterPro" id="IPR047957">
    <property type="entry name" value="ABC_AprD-like_6TM"/>
</dbReference>
<dbReference type="CDD" id="cd03246">
    <property type="entry name" value="ABCC_Protease_Secretion"/>
    <property type="match status" value="1"/>
</dbReference>
<dbReference type="NCBIfam" id="TIGR01842">
    <property type="entry name" value="type_I_sec_PrtD"/>
    <property type="match status" value="1"/>
</dbReference>
<dbReference type="InterPro" id="IPR039421">
    <property type="entry name" value="Type_1_exporter"/>
</dbReference>
<evidence type="ECO:0000256" key="3">
    <source>
        <dbReference type="ARBA" id="ARBA00022448"/>
    </source>
</evidence>
<evidence type="ECO:0000256" key="11">
    <source>
        <dbReference type="SAM" id="Phobius"/>
    </source>
</evidence>
<keyword evidence="8 11" id="KW-1133">Transmembrane helix</keyword>
<dbReference type="GO" id="GO:0030256">
    <property type="term" value="C:type I protein secretion system complex"/>
    <property type="evidence" value="ECO:0007669"/>
    <property type="project" value="InterPro"/>
</dbReference>
<feature type="transmembrane region" description="Helical" evidence="11">
    <location>
        <begin position="215"/>
        <end position="236"/>
    </location>
</feature>
<evidence type="ECO:0000256" key="4">
    <source>
        <dbReference type="ARBA" id="ARBA00022475"/>
    </source>
</evidence>
<dbReference type="Gene3D" id="1.20.1560.10">
    <property type="entry name" value="ABC transporter type 1, transmembrane domain"/>
    <property type="match status" value="1"/>
</dbReference>
<dbReference type="Proteomes" id="UP000199245">
    <property type="component" value="Unassembled WGS sequence"/>
</dbReference>
<dbReference type="EMBL" id="FMZW01000040">
    <property type="protein sequence ID" value="SDE95196.1"/>
    <property type="molecule type" value="Genomic_DNA"/>
</dbReference>
<name>A0A1G7H453_9BRAD</name>
<dbReference type="GO" id="GO:0005524">
    <property type="term" value="F:ATP binding"/>
    <property type="evidence" value="ECO:0007669"/>
    <property type="project" value="UniProtKB-KW"/>
</dbReference>
<dbReference type="InterPro" id="IPR003593">
    <property type="entry name" value="AAA+_ATPase"/>
</dbReference>
<protein>
    <submittedName>
        <fullName evidence="14">ATP-binding cassette, subfamily C</fullName>
    </submittedName>
</protein>
<evidence type="ECO:0000256" key="6">
    <source>
        <dbReference type="ARBA" id="ARBA00022741"/>
    </source>
</evidence>
<dbReference type="InterPro" id="IPR036640">
    <property type="entry name" value="ABC1_TM_sf"/>
</dbReference>
<keyword evidence="9 11" id="KW-0472">Membrane</keyword>
<dbReference type="AlphaFoldDB" id="A0A1G7H453"/>
<evidence type="ECO:0000313" key="14">
    <source>
        <dbReference type="EMBL" id="SDE95196.1"/>
    </source>
</evidence>
<dbReference type="GO" id="GO:0030253">
    <property type="term" value="P:protein secretion by the type I secretion system"/>
    <property type="evidence" value="ECO:0007669"/>
    <property type="project" value="InterPro"/>
</dbReference>
<evidence type="ECO:0000256" key="7">
    <source>
        <dbReference type="ARBA" id="ARBA00022840"/>
    </source>
</evidence>
<comment type="function">
    <text evidence="10">Involved in beta-(1--&gt;2)glucan export. Transmembrane domains (TMD) form a pore in the inner membrane and the ATP-binding domain (NBD) is responsible for energy generation.</text>
</comment>
<feature type="transmembrane region" description="Helical" evidence="11">
    <location>
        <begin position="117"/>
        <end position="137"/>
    </location>
</feature>
<evidence type="ECO:0000256" key="10">
    <source>
        <dbReference type="ARBA" id="ARBA00024722"/>
    </source>
</evidence>
<evidence type="ECO:0000313" key="15">
    <source>
        <dbReference type="Proteomes" id="UP000199245"/>
    </source>
</evidence>
<keyword evidence="6" id="KW-0547">Nucleotide-binding</keyword>
<evidence type="ECO:0000256" key="9">
    <source>
        <dbReference type="ARBA" id="ARBA00023136"/>
    </source>
</evidence>
<organism evidence="14 15">
    <name type="scientific">Bradyrhizobium brasilense</name>
    <dbReference type="NCBI Taxonomy" id="1419277"/>
    <lineage>
        <taxon>Bacteria</taxon>
        <taxon>Pseudomonadati</taxon>
        <taxon>Pseudomonadota</taxon>
        <taxon>Alphaproteobacteria</taxon>
        <taxon>Hyphomicrobiales</taxon>
        <taxon>Nitrobacteraceae</taxon>
        <taxon>Bradyrhizobium</taxon>
    </lineage>
</organism>
<feature type="transmembrane region" description="Helical" evidence="11">
    <location>
        <begin position="82"/>
        <end position="105"/>
    </location>
</feature>
<accession>A0A1G7H453</accession>
<sequence length="639" mass="68486">MLDILSECWSQVAANAQAWFGPALDGPRDFMLRAALPIVAAIILLRLARRRRGRARPAPAGDHDGSPTAHDLPSLLRACRGVLIGIGLITAMLNVLYLTSSFFMLEVYDRVVPSHSVPTLVGLVVLACGLYLFHAFLDILRGRILIRIGDWLDRAFSERAYDIVARWPLRARISGDGLQPMRDLDQVRSYLSGLGPTALFDLPWIPFYLTICYLFHPLLGLTALIGALLLVLLTLVTDRLTRAHARDITGRVAQRNALAEASRRNAEVLHAMGMRGRLAARWAAANDGYMASQRRAADIAGGFGSASKVLRMALQSAVLGVGGYLVIRQEASGGIIIAGAILTSRALAPVELAIAHWKSLVAARQSWKRLQQYWAQLPDESEKTPLPPPCKGLAVETISVAPPGDRRAVVLEVSFTLQPGQGLGIVGPSASGKSSLVRAIVGVWTPASGKVRLDGAALEQWNSEALGRHIGYLPQDVELFAGTVAQNIARFDPEPDVPATIAAATAAGVHETILQLPDGYDTQIGEAGAALSAGQRQRIALARALYRDPFLVVLDEPNSNLDMEGDQALTQAIIGVRARGGIVIVVAHRTSALSGVDQLMVMSQGRVQALGPKDALLAKMMQPRPAPVPLKVVSEGASP</sequence>
<gene>
    <name evidence="14" type="ORF">SAMN05216337_104035</name>
</gene>
<dbReference type="PROSITE" id="PS00211">
    <property type="entry name" value="ABC_TRANSPORTER_1"/>
    <property type="match status" value="1"/>
</dbReference>
<dbReference type="PROSITE" id="PS50929">
    <property type="entry name" value="ABC_TM1F"/>
    <property type="match status" value="1"/>
</dbReference>
<evidence type="ECO:0000256" key="1">
    <source>
        <dbReference type="ARBA" id="ARBA00004651"/>
    </source>
</evidence>
<evidence type="ECO:0000259" key="12">
    <source>
        <dbReference type="PROSITE" id="PS50893"/>
    </source>
</evidence>
<keyword evidence="5 11" id="KW-0812">Transmembrane</keyword>
<feature type="transmembrane region" description="Helical" evidence="11">
    <location>
        <begin position="30"/>
        <end position="48"/>
    </location>
</feature>
<evidence type="ECO:0000256" key="2">
    <source>
        <dbReference type="ARBA" id="ARBA00005417"/>
    </source>
</evidence>
<dbReference type="SUPFAM" id="SSF90123">
    <property type="entry name" value="ABC transporter transmembrane region"/>
    <property type="match status" value="1"/>
</dbReference>
<proteinExistence type="inferred from homology"/>
<dbReference type="GO" id="GO:0034040">
    <property type="term" value="F:ATPase-coupled lipid transmembrane transporter activity"/>
    <property type="evidence" value="ECO:0007669"/>
    <property type="project" value="TreeGrafter"/>
</dbReference>
<dbReference type="PANTHER" id="PTHR24221">
    <property type="entry name" value="ATP-BINDING CASSETTE SUB-FAMILY B"/>
    <property type="match status" value="1"/>
</dbReference>
<dbReference type="Gene3D" id="3.40.50.300">
    <property type="entry name" value="P-loop containing nucleotide triphosphate hydrolases"/>
    <property type="match status" value="1"/>
</dbReference>
<dbReference type="GO" id="GO:0016887">
    <property type="term" value="F:ATP hydrolysis activity"/>
    <property type="evidence" value="ECO:0007669"/>
    <property type="project" value="InterPro"/>
</dbReference>
<dbReference type="SUPFAM" id="SSF52540">
    <property type="entry name" value="P-loop containing nucleoside triphosphate hydrolases"/>
    <property type="match status" value="1"/>
</dbReference>